<feature type="domain" description="RRM" evidence="9">
    <location>
        <begin position="418"/>
        <end position="525"/>
    </location>
</feature>
<dbReference type="AlphaFoldDB" id="A0A0W0GB53"/>
<keyword evidence="6" id="KW-0539">Nucleus</keyword>
<evidence type="ECO:0000256" key="4">
    <source>
        <dbReference type="ARBA" id="ARBA00015520"/>
    </source>
</evidence>
<comment type="function">
    <text evidence="1">Involved in pre-25S rRNA processing.</text>
</comment>
<dbReference type="SMART" id="SM00360">
    <property type="entry name" value="RRM"/>
    <property type="match status" value="1"/>
</dbReference>
<feature type="region of interest" description="Disordered" evidence="8">
    <location>
        <begin position="594"/>
        <end position="656"/>
    </location>
</feature>
<gene>
    <name evidence="10" type="ORF">WG66_1671</name>
</gene>
<dbReference type="EMBL" id="LATX01000628">
    <property type="protein sequence ID" value="KTB45755.1"/>
    <property type="molecule type" value="Genomic_DNA"/>
</dbReference>
<dbReference type="PANTHER" id="PTHR23236:SF25">
    <property type="entry name" value="RNA-BINDING PROTEIN 34"/>
    <property type="match status" value="1"/>
</dbReference>
<reference evidence="10 11" key="1">
    <citation type="submission" date="2015-12" db="EMBL/GenBank/DDBJ databases">
        <title>Draft genome sequence of Moniliophthora roreri, the causal agent of frosty pod rot of cacao.</title>
        <authorList>
            <person name="Aime M.C."/>
            <person name="Diaz-Valderrama J.R."/>
            <person name="Kijpornyongpan T."/>
            <person name="Phillips-Mora W."/>
        </authorList>
    </citation>
    <scope>NUCLEOTIDE SEQUENCE [LARGE SCALE GENOMIC DNA]</scope>
    <source>
        <strain evidence="10 11">MCA 2952</strain>
    </source>
</reference>
<feature type="region of interest" description="Disordered" evidence="8">
    <location>
        <begin position="262"/>
        <end position="315"/>
    </location>
</feature>
<dbReference type="eggNOG" id="KOG0118">
    <property type="taxonomic scope" value="Eukaryota"/>
</dbReference>
<feature type="compositionally biased region" description="Basic residues" evidence="8">
    <location>
        <begin position="624"/>
        <end position="633"/>
    </location>
</feature>
<comment type="caution">
    <text evidence="10">The sequence shown here is derived from an EMBL/GenBank/DDBJ whole genome shotgun (WGS) entry which is preliminary data.</text>
</comment>
<evidence type="ECO:0000313" key="10">
    <source>
        <dbReference type="EMBL" id="KTB45755.1"/>
    </source>
</evidence>
<dbReference type="Proteomes" id="UP000054988">
    <property type="component" value="Unassembled WGS sequence"/>
</dbReference>
<evidence type="ECO:0000256" key="1">
    <source>
        <dbReference type="ARBA" id="ARBA00002475"/>
    </source>
</evidence>
<evidence type="ECO:0000256" key="8">
    <source>
        <dbReference type="SAM" id="MobiDB-lite"/>
    </source>
</evidence>
<dbReference type="Gene3D" id="3.30.70.330">
    <property type="match status" value="1"/>
</dbReference>
<dbReference type="PANTHER" id="PTHR23236">
    <property type="entry name" value="EUKARYOTIC TRANSLATION INITIATION FACTOR 4B/4H"/>
    <property type="match status" value="1"/>
</dbReference>
<feature type="compositionally biased region" description="Basic and acidic residues" evidence="8">
    <location>
        <begin position="612"/>
        <end position="623"/>
    </location>
</feature>
<evidence type="ECO:0000313" key="11">
    <source>
        <dbReference type="Proteomes" id="UP000054988"/>
    </source>
</evidence>
<accession>A0A0W0GB53</accession>
<organism evidence="10 11">
    <name type="scientific">Moniliophthora roreri</name>
    <name type="common">Frosty pod rot fungus</name>
    <name type="synonym">Monilia roreri</name>
    <dbReference type="NCBI Taxonomy" id="221103"/>
    <lineage>
        <taxon>Eukaryota</taxon>
        <taxon>Fungi</taxon>
        <taxon>Dikarya</taxon>
        <taxon>Basidiomycota</taxon>
        <taxon>Agaricomycotina</taxon>
        <taxon>Agaricomycetes</taxon>
        <taxon>Agaricomycetidae</taxon>
        <taxon>Agaricales</taxon>
        <taxon>Marasmiineae</taxon>
        <taxon>Marasmiaceae</taxon>
        <taxon>Moniliophthora</taxon>
    </lineage>
</organism>
<feature type="region of interest" description="Disordered" evidence="8">
    <location>
        <begin position="24"/>
        <end position="204"/>
    </location>
</feature>
<comment type="subcellular location">
    <subcellularLocation>
        <location evidence="2">Nucleus</location>
        <location evidence="2">Nucleolus</location>
    </subcellularLocation>
</comment>
<name>A0A0W0GB53_MONRR</name>
<protein>
    <recommendedName>
        <fullName evidence="4">Nucleolar protein 12</fullName>
    </recommendedName>
</protein>
<comment type="similarity">
    <text evidence="3">Belongs to the RRM RBM34 family.</text>
</comment>
<dbReference type="PROSITE" id="PS50102">
    <property type="entry name" value="RRM"/>
    <property type="match status" value="1"/>
</dbReference>
<dbReference type="GO" id="GO:0005730">
    <property type="term" value="C:nucleolus"/>
    <property type="evidence" value="ECO:0007669"/>
    <property type="project" value="UniProtKB-SubCell"/>
</dbReference>
<dbReference type="InterPro" id="IPR035979">
    <property type="entry name" value="RBD_domain_sf"/>
</dbReference>
<feature type="compositionally biased region" description="Acidic residues" evidence="8">
    <location>
        <begin position="149"/>
        <end position="171"/>
    </location>
</feature>
<dbReference type="GO" id="GO:0019843">
    <property type="term" value="F:rRNA binding"/>
    <property type="evidence" value="ECO:0007669"/>
    <property type="project" value="TreeGrafter"/>
</dbReference>
<dbReference type="InterPro" id="IPR012677">
    <property type="entry name" value="Nucleotide-bd_a/b_plait_sf"/>
</dbReference>
<feature type="compositionally biased region" description="Basic and acidic residues" evidence="8">
    <location>
        <begin position="77"/>
        <end position="96"/>
    </location>
</feature>
<feature type="compositionally biased region" description="Polar residues" evidence="8">
    <location>
        <begin position="172"/>
        <end position="187"/>
    </location>
</feature>
<evidence type="ECO:0000256" key="5">
    <source>
        <dbReference type="ARBA" id="ARBA00022884"/>
    </source>
</evidence>
<dbReference type="SUPFAM" id="SSF54928">
    <property type="entry name" value="RNA-binding domain, RBD"/>
    <property type="match status" value="1"/>
</dbReference>
<keyword evidence="5 7" id="KW-0694">RNA-binding</keyword>
<feature type="compositionally biased region" description="Acidic residues" evidence="8">
    <location>
        <begin position="118"/>
        <end position="132"/>
    </location>
</feature>
<evidence type="ECO:0000256" key="6">
    <source>
        <dbReference type="ARBA" id="ARBA00023242"/>
    </source>
</evidence>
<evidence type="ECO:0000256" key="3">
    <source>
        <dbReference type="ARBA" id="ARBA00007077"/>
    </source>
</evidence>
<proteinExistence type="inferred from homology"/>
<feature type="compositionally biased region" description="Low complexity" evidence="8">
    <location>
        <begin position="36"/>
        <end position="47"/>
    </location>
</feature>
<feature type="compositionally biased region" description="Low complexity" evidence="8">
    <location>
        <begin position="275"/>
        <end position="286"/>
    </location>
</feature>
<evidence type="ECO:0000256" key="7">
    <source>
        <dbReference type="PROSITE-ProRule" id="PRU00176"/>
    </source>
</evidence>
<dbReference type="GO" id="GO:0000463">
    <property type="term" value="P:maturation of LSU-rRNA from tricistronic rRNA transcript (SSU-rRNA, 5.8S rRNA, LSU-rRNA)"/>
    <property type="evidence" value="ECO:0007669"/>
    <property type="project" value="TreeGrafter"/>
</dbReference>
<evidence type="ECO:0000256" key="2">
    <source>
        <dbReference type="ARBA" id="ARBA00004604"/>
    </source>
</evidence>
<sequence length="656" mass="72197">MALSSLLAGNGKKIDTELDALFKNPTPIAKQLRPQATTSETSAEASSPSVIFGVVHSGQLKRKHNAEPSNSHKRHKNGMDTKLEVRSDSKQKEDRFSGQQRGGKKRRASGSGLKSDDAGESDGNEDNSDLEDAYLQKSLKGKVKVKDEEERDLEDDGDNDRDAVEDTDSSSETDTPPQHESLAQSLKRNTKSKNMKVKFVPTDETMDQRNARTIFVGNLSVEVAQKKPLRKQLQRHIVSLMSTTGPKPKVESIRFRSVSFATPTSELPDNGKDNAGSSSKSKGASSRKAQPRQHNIERTSSWRDQNAEGESTKEFLTPAQKKKVAFIKQDFHESADNVHAYIVFGHPARDTSASTKSNLPPPPVIMDPYEAASLAKEACDGTTFMGRIIRVDVAAKNALAATADNENQVIKTDTDPKRCVFVGNLDFENREEDVRAFFEGLIIAEKGPRLILPNDEEERGDEKGASKLQRWVKRVRIIRDKETQLGKGFAYVQFTDRECVDEVLALEPSKLKLAKRKLRVERCKTLPGVATKVSSSVKASKSSMKFPSRHSASVSVPKGDPSLGEKLVHLSKEERKKAKATDSTRLARRLAKKKARMALAVPGKGSGSELKIQGKDRNRERKSAAAKKGKGKHGVGSATKGRVRSDKSAAKRNLKK</sequence>
<dbReference type="InterPro" id="IPR000504">
    <property type="entry name" value="RRM_dom"/>
</dbReference>
<evidence type="ECO:0000259" key="9">
    <source>
        <dbReference type="PROSITE" id="PS50102"/>
    </source>
</evidence>
<feature type="region of interest" description="Disordered" evidence="8">
    <location>
        <begin position="536"/>
        <end position="564"/>
    </location>
</feature>